<feature type="chain" id="PRO_5042983406" evidence="1">
    <location>
        <begin position="20"/>
        <end position="311"/>
    </location>
</feature>
<gene>
    <name evidence="2" type="ORF">SNE40_021348</name>
</gene>
<dbReference type="EMBL" id="JAZGQO010000018">
    <property type="protein sequence ID" value="KAK6167278.1"/>
    <property type="molecule type" value="Genomic_DNA"/>
</dbReference>
<evidence type="ECO:0000313" key="2">
    <source>
        <dbReference type="EMBL" id="KAK6167278.1"/>
    </source>
</evidence>
<dbReference type="AlphaFoldDB" id="A0AAN8G7U4"/>
<proteinExistence type="predicted"/>
<protein>
    <submittedName>
        <fullName evidence="2">Uncharacterized protein</fullName>
    </submittedName>
</protein>
<feature type="signal peptide" evidence="1">
    <location>
        <begin position="1"/>
        <end position="19"/>
    </location>
</feature>
<evidence type="ECO:0000256" key="1">
    <source>
        <dbReference type="SAM" id="SignalP"/>
    </source>
</evidence>
<organism evidence="2 3">
    <name type="scientific">Patella caerulea</name>
    <name type="common">Rayed Mediterranean limpet</name>
    <dbReference type="NCBI Taxonomy" id="87958"/>
    <lineage>
        <taxon>Eukaryota</taxon>
        <taxon>Metazoa</taxon>
        <taxon>Spiralia</taxon>
        <taxon>Lophotrochozoa</taxon>
        <taxon>Mollusca</taxon>
        <taxon>Gastropoda</taxon>
        <taxon>Patellogastropoda</taxon>
        <taxon>Patelloidea</taxon>
        <taxon>Patellidae</taxon>
        <taxon>Patella</taxon>
    </lineage>
</organism>
<keyword evidence="3" id="KW-1185">Reference proteome</keyword>
<dbReference type="Proteomes" id="UP001347796">
    <property type="component" value="Unassembled WGS sequence"/>
</dbReference>
<comment type="caution">
    <text evidence="2">The sequence shown here is derived from an EMBL/GenBank/DDBJ whole genome shotgun (WGS) entry which is preliminary data.</text>
</comment>
<keyword evidence="1" id="KW-0732">Signal</keyword>
<accession>A0AAN8G7U4</accession>
<evidence type="ECO:0000313" key="3">
    <source>
        <dbReference type="Proteomes" id="UP001347796"/>
    </source>
</evidence>
<name>A0AAN8G7U4_PATCE</name>
<sequence>MKTLLILAVASAHVIYALATTDPSTALASLMSKFNIAQTPDTVSTPKNEARHSKSSYPYNSNPYLYNPYLNPYAYNPYNAAGTGTYNPFNTAGTGAYTPTAINPYNPPRYYKDPQGKLYSVLPNGSLYDPATQQTYAPGPNGERTIPNTSGTGGSYIVTSDGSTYTTINGIRYRIDSPAADGNRYYTDASGNKFFIDSSGTRIYVLPNGVQYYTDPTSGTTYYKNLDGTVYYTGSNGVTYYKNPTNGDVYMKDGFGNIYGTTPSGLSYITAANGCSYSVNGAGVTTLTTTNNVNCPATFTGSSPDGTTFTG</sequence>
<reference evidence="2 3" key="1">
    <citation type="submission" date="2024-01" db="EMBL/GenBank/DDBJ databases">
        <title>The genome of the rayed Mediterranean limpet Patella caerulea (Linnaeus, 1758).</title>
        <authorList>
            <person name="Anh-Thu Weber A."/>
            <person name="Halstead-Nussloch G."/>
        </authorList>
    </citation>
    <scope>NUCLEOTIDE SEQUENCE [LARGE SCALE GENOMIC DNA]</scope>
    <source>
        <strain evidence="2">AATW-2023a</strain>
        <tissue evidence="2">Whole specimen</tissue>
    </source>
</reference>